<dbReference type="Proteomes" id="UP000283992">
    <property type="component" value="Unassembled WGS sequence"/>
</dbReference>
<dbReference type="RefSeq" id="WP_118341462.1">
    <property type="nucleotide sequence ID" value="NZ_OZ186716.1"/>
</dbReference>
<dbReference type="EMBL" id="QRLN01000008">
    <property type="protein sequence ID" value="RHJ12637.1"/>
    <property type="molecule type" value="Genomic_DNA"/>
</dbReference>
<gene>
    <name evidence="1" type="ORF">DW142_07835</name>
</gene>
<evidence type="ECO:0000313" key="1">
    <source>
        <dbReference type="EMBL" id="RHJ12637.1"/>
    </source>
</evidence>
<name>A0A8B3BXP5_MEDGN</name>
<protein>
    <submittedName>
        <fullName evidence="1">Uncharacterized protein</fullName>
    </submittedName>
</protein>
<evidence type="ECO:0000313" key="2">
    <source>
        <dbReference type="Proteomes" id="UP000283992"/>
    </source>
</evidence>
<accession>A0A8B3BXP5</accession>
<proteinExistence type="predicted"/>
<organism evidence="1 2">
    <name type="scientific">Mediterraneibacter gnavus</name>
    <name type="common">Ruminococcus gnavus</name>
    <dbReference type="NCBI Taxonomy" id="33038"/>
    <lineage>
        <taxon>Bacteria</taxon>
        <taxon>Bacillati</taxon>
        <taxon>Bacillota</taxon>
        <taxon>Clostridia</taxon>
        <taxon>Lachnospirales</taxon>
        <taxon>Lachnospiraceae</taxon>
        <taxon>Mediterraneibacter</taxon>
    </lineage>
</organism>
<reference evidence="1 2" key="1">
    <citation type="submission" date="2018-08" db="EMBL/GenBank/DDBJ databases">
        <title>A genome reference for cultivated species of the human gut microbiota.</title>
        <authorList>
            <person name="Zou Y."/>
            <person name="Xue W."/>
            <person name="Luo G."/>
        </authorList>
    </citation>
    <scope>NUCLEOTIDE SEQUENCE [LARGE SCALE GENOMIC DNA]</scope>
    <source>
        <strain evidence="1 2">AM12-54</strain>
    </source>
</reference>
<sequence length="88" mass="10042">MDREKIHKLLDLILEIQERGEGRNGYPYVNIEFSNYGSRIFLTARENGFVTDGDYDLFDGIATDKQLDDAIILVGVLLEMAVDKTEDE</sequence>
<comment type="caution">
    <text evidence="1">The sequence shown here is derived from an EMBL/GenBank/DDBJ whole genome shotgun (WGS) entry which is preliminary data.</text>
</comment>
<dbReference type="AlphaFoldDB" id="A0A8B3BXP5"/>